<dbReference type="Pfam" id="PF00296">
    <property type="entry name" value="Bac_luciferase"/>
    <property type="match status" value="1"/>
</dbReference>
<comment type="similarity">
    <text evidence="5">Belongs to the NtaA/SnaA/DszA monooxygenase family.</text>
</comment>
<evidence type="ECO:0000256" key="1">
    <source>
        <dbReference type="ARBA" id="ARBA00022630"/>
    </source>
</evidence>
<keyword evidence="1" id="KW-0285">Flavoprotein</keyword>
<comment type="caution">
    <text evidence="7">The sequence shown here is derived from an EMBL/GenBank/DDBJ whole genome shotgun (WGS) entry which is preliminary data.</text>
</comment>
<evidence type="ECO:0000313" key="7">
    <source>
        <dbReference type="EMBL" id="MCS0639646.1"/>
    </source>
</evidence>
<evidence type="ECO:0000256" key="4">
    <source>
        <dbReference type="ARBA" id="ARBA00023033"/>
    </source>
</evidence>
<proteinExistence type="inferred from homology"/>
<dbReference type="PANTHER" id="PTHR30011:SF16">
    <property type="entry name" value="C2H2 FINGER DOMAIN TRANSCRIPTION FACTOR (EUROFUNG)-RELATED"/>
    <property type="match status" value="1"/>
</dbReference>
<dbReference type="Proteomes" id="UP001431313">
    <property type="component" value="Unassembled WGS sequence"/>
</dbReference>
<evidence type="ECO:0000313" key="8">
    <source>
        <dbReference type="Proteomes" id="UP001431313"/>
    </source>
</evidence>
<name>A0ABT2CSI1_9ACTN</name>
<protein>
    <submittedName>
        <fullName evidence="7">LLM class flavin-dependent oxidoreductase</fullName>
    </submittedName>
</protein>
<evidence type="ECO:0000259" key="6">
    <source>
        <dbReference type="Pfam" id="PF00296"/>
    </source>
</evidence>
<dbReference type="Gene3D" id="3.20.20.30">
    <property type="entry name" value="Luciferase-like domain"/>
    <property type="match status" value="1"/>
</dbReference>
<keyword evidence="3" id="KW-0560">Oxidoreductase</keyword>
<organism evidence="7 8">
    <name type="scientific">Streptomyces pyxinae</name>
    <dbReference type="NCBI Taxonomy" id="2970734"/>
    <lineage>
        <taxon>Bacteria</taxon>
        <taxon>Bacillati</taxon>
        <taxon>Actinomycetota</taxon>
        <taxon>Actinomycetes</taxon>
        <taxon>Kitasatosporales</taxon>
        <taxon>Streptomycetaceae</taxon>
        <taxon>Streptomyces</taxon>
    </lineage>
</organism>
<keyword evidence="4" id="KW-0503">Monooxygenase</keyword>
<evidence type="ECO:0000256" key="2">
    <source>
        <dbReference type="ARBA" id="ARBA00022643"/>
    </source>
</evidence>
<keyword evidence="8" id="KW-1185">Reference proteome</keyword>
<dbReference type="InterPro" id="IPR016215">
    <property type="entry name" value="NTA_MOA"/>
</dbReference>
<dbReference type="InterPro" id="IPR036661">
    <property type="entry name" value="Luciferase-like_sf"/>
</dbReference>
<dbReference type="PIRSF" id="PIRSF000337">
    <property type="entry name" value="NTA_MOA"/>
    <property type="match status" value="1"/>
</dbReference>
<reference evidence="7" key="1">
    <citation type="submission" date="2022-08" db="EMBL/GenBank/DDBJ databases">
        <authorList>
            <person name="Somphong A."/>
            <person name="Phongsopitanun W."/>
        </authorList>
    </citation>
    <scope>NUCLEOTIDE SEQUENCE</scope>
    <source>
        <strain evidence="7">LP05-1</strain>
    </source>
</reference>
<evidence type="ECO:0000256" key="5">
    <source>
        <dbReference type="ARBA" id="ARBA00033748"/>
    </source>
</evidence>
<keyword evidence="2" id="KW-0288">FMN</keyword>
<dbReference type="PANTHER" id="PTHR30011">
    <property type="entry name" value="ALKANESULFONATE MONOOXYGENASE-RELATED"/>
    <property type="match status" value="1"/>
</dbReference>
<dbReference type="InterPro" id="IPR051260">
    <property type="entry name" value="Diverse_substr_monoxygenases"/>
</dbReference>
<evidence type="ECO:0000256" key="3">
    <source>
        <dbReference type="ARBA" id="ARBA00023002"/>
    </source>
</evidence>
<feature type="domain" description="Luciferase-like" evidence="6">
    <location>
        <begin position="23"/>
        <end position="308"/>
    </location>
</feature>
<gene>
    <name evidence="7" type="ORF">NX801_29215</name>
</gene>
<sequence length="455" mass="49373">MTDRRELHLGLMFWATGTHAAGWRHPDARADAAYDIELILEISREAERAKMDFVFLGDRLASDPALQHSNPAQISRLEPYATATAIAAATTRTGVVVTANPTYSDPYTIARLLASLDQVSAGRAAWNLVTGADAAAAYNFGREEHWETAKRYAWAEECLQVVRDLWDSGAGPEGAARPIGHRGRYFSVDGPLDVDRPPQGQVVLFNAGTSDQSRELSAREADIVFAGPQPTFALRQEYYADIKARAARYGRADRITILPGLTPVVAPTTEEAVARYDLLNSLLVLDPERKPGELVRKGGIGEGHKRNRSSAGEVFGLDLTGTDLAAPVPAGVLAGVSEDGARRLAEITRLTRRTPGGPRPITYGDLVHATPSELSHTVVGNPVEVADMIQEWFEGGAADGFNIYPAYVPGAVTAFTELVVPELQRRGLHREEYTGRTLRDHLGLPVPPRSSRKDG</sequence>
<dbReference type="EMBL" id="JANUGQ010000040">
    <property type="protein sequence ID" value="MCS0639646.1"/>
    <property type="molecule type" value="Genomic_DNA"/>
</dbReference>
<accession>A0ABT2CSI1</accession>
<dbReference type="SUPFAM" id="SSF51679">
    <property type="entry name" value="Bacterial luciferase-like"/>
    <property type="match status" value="1"/>
</dbReference>
<dbReference type="RefSeq" id="WP_258790973.1">
    <property type="nucleotide sequence ID" value="NZ_JANUGQ010000040.1"/>
</dbReference>
<dbReference type="InterPro" id="IPR011251">
    <property type="entry name" value="Luciferase-like_dom"/>
</dbReference>